<evidence type="ECO:0000256" key="11">
    <source>
        <dbReference type="RuleBase" id="RU362068"/>
    </source>
</evidence>
<dbReference type="Proteomes" id="UP000019482">
    <property type="component" value="Unassembled WGS sequence"/>
</dbReference>
<feature type="domain" description="Ketopantoate reductase N-terminal" evidence="12">
    <location>
        <begin position="7"/>
        <end position="149"/>
    </location>
</feature>
<evidence type="ECO:0000256" key="1">
    <source>
        <dbReference type="ARBA" id="ARBA00002919"/>
    </source>
</evidence>
<keyword evidence="15" id="KW-1185">Reference proteome</keyword>
<keyword evidence="6 11" id="KW-0566">Pantothenate biosynthesis</keyword>
<evidence type="ECO:0000256" key="10">
    <source>
        <dbReference type="ARBA" id="ARBA00048793"/>
    </source>
</evidence>
<dbReference type="EMBL" id="CBXI010000044">
    <property type="protein sequence ID" value="CDL92781.1"/>
    <property type="molecule type" value="Genomic_DNA"/>
</dbReference>
<dbReference type="GO" id="GO:0050661">
    <property type="term" value="F:NADP binding"/>
    <property type="evidence" value="ECO:0007669"/>
    <property type="project" value="TreeGrafter"/>
</dbReference>
<evidence type="ECO:0000256" key="2">
    <source>
        <dbReference type="ARBA" id="ARBA00004994"/>
    </source>
</evidence>
<keyword evidence="7 11" id="KW-0521">NADP</keyword>
<evidence type="ECO:0000313" key="15">
    <source>
        <dbReference type="Proteomes" id="UP000019482"/>
    </source>
</evidence>
<dbReference type="InterPro" id="IPR013752">
    <property type="entry name" value="KPA_reductase"/>
</dbReference>
<accession>W6N8A0</accession>
<dbReference type="FunFam" id="1.10.1040.10:FF:000017">
    <property type="entry name" value="2-dehydropantoate 2-reductase"/>
    <property type="match status" value="1"/>
</dbReference>
<dbReference type="Gene3D" id="3.40.50.720">
    <property type="entry name" value="NAD(P)-binding Rossmann-like Domain"/>
    <property type="match status" value="1"/>
</dbReference>
<dbReference type="RefSeq" id="WP_017894518.1">
    <property type="nucleotide sequence ID" value="NZ_CBXI010000044.1"/>
</dbReference>
<evidence type="ECO:0000256" key="7">
    <source>
        <dbReference type="ARBA" id="ARBA00022857"/>
    </source>
</evidence>
<evidence type="ECO:0000256" key="5">
    <source>
        <dbReference type="ARBA" id="ARBA00019465"/>
    </source>
</evidence>
<sequence length="309" mass="35378">MKVIKNISVIGMGAIGCAYMSKIHDLNPNVLKVIADNKRIERYKRYGFIINDKRYDFEYITPEEKCEPADLIFISVKSNQLDQAILDIKNHVGKNTIIMSLMNGITSEEIIGKEYGMDKMLYALCIGIDGNHTVNNISFSNLGNITFGEKINKQYSQKVKSVKELFDRARIPYEIPEDMMHAMWYKFMINVGINQTSAAVRGTYGLFQQIDEAKEFMESAMMEVVRLSQRIGVNLTENDIEQWHKVLDTMAPDSKTSMCQDITYGRKTEVDIFAGTVCKLGEEYRIDTPVNRTLLNIIKILEHTKVLKE</sequence>
<dbReference type="OrthoDB" id="9793586at2"/>
<comment type="pathway">
    <text evidence="2 11">Cofactor biosynthesis; (R)-pantothenate biosynthesis; (R)-pantoate from 3-methyl-2-oxobutanoate: step 2/2.</text>
</comment>
<feature type="domain" description="Ketopantoate reductase C-terminal" evidence="13">
    <location>
        <begin position="178"/>
        <end position="301"/>
    </location>
</feature>
<comment type="similarity">
    <text evidence="3 11">Belongs to the ketopantoate reductase family.</text>
</comment>
<dbReference type="UniPathway" id="UPA00028">
    <property type="reaction ID" value="UER00004"/>
</dbReference>
<dbReference type="Pfam" id="PF08546">
    <property type="entry name" value="ApbA_C"/>
    <property type="match status" value="1"/>
</dbReference>
<dbReference type="InterPro" id="IPR036291">
    <property type="entry name" value="NAD(P)-bd_dom_sf"/>
</dbReference>
<dbReference type="Gene3D" id="1.10.1040.10">
    <property type="entry name" value="N-(1-d-carboxylethyl)-l-norvaline Dehydrogenase, domain 2"/>
    <property type="match status" value="1"/>
</dbReference>
<comment type="catalytic activity">
    <reaction evidence="10 11">
        <text>(R)-pantoate + NADP(+) = 2-dehydropantoate + NADPH + H(+)</text>
        <dbReference type="Rhea" id="RHEA:16233"/>
        <dbReference type="ChEBI" id="CHEBI:11561"/>
        <dbReference type="ChEBI" id="CHEBI:15378"/>
        <dbReference type="ChEBI" id="CHEBI:15980"/>
        <dbReference type="ChEBI" id="CHEBI:57783"/>
        <dbReference type="ChEBI" id="CHEBI:58349"/>
        <dbReference type="EC" id="1.1.1.169"/>
    </reaction>
</comment>
<dbReference type="NCBIfam" id="TIGR00745">
    <property type="entry name" value="apbA_panE"/>
    <property type="match status" value="1"/>
</dbReference>
<dbReference type="Pfam" id="PF02558">
    <property type="entry name" value="ApbA"/>
    <property type="match status" value="1"/>
</dbReference>
<gene>
    <name evidence="14" type="ORF">CTDIVETGP_2851</name>
</gene>
<reference evidence="14 15" key="1">
    <citation type="journal article" date="2015" name="Genome Announc.">
        <title>Draft Genome Sequence of Clostridium tyrobutyricum Strain DIVETGP, Isolated from Cow's Milk for Grana Padano Production.</title>
        <authorList>
            <person name="Soggiu A."/>
            <person name="Piras C."/>
            <person name="Gaiarsa S."/>
            <person name="Sassera D."/>
            <person name="Roncada P."/>
            <person name="Bendixen E."/>
            <person name="Brasca M."/>
            <person name="Bonizzi L."/>
        </authorList>
    </citation>
    <scope>NUCLEOTIDE SEQUENCE [LARGE SCALE GENOMIC DNA]</scope>
    <source>
        <strain evidence="14 15">DIVETGP</strain>
    </source>
</reference>
<protein>
    <recommendedName>
        <fullName evidence="5 11">2-dehydropantoate 2-reductase</fullName>
        <ecNumber evidence="4 11">1.1.1.169</ecNumber>
    </recommendedName>
    <alternativeName>
        <fullName evidence="9 11">Ketopantoate reductase</fullName>
    </alternativeName>
</protein>
<proteinExistence type="inferred from homology"/>
<dbReference type="PANTHER" id="PTHR43765">
    <property type="entry name" value="2-DEHYDROPANTOATE 2-REDUCTASE-RELATED"/>
    <property type="match status" value="1"/>
</dbReference>
<dbReference type="GO" id="GO:0008677">
    <property type="term" value="F:2-dehydropantoate 2-reductase activity"/>
    <property type="evidence" value="ECO:0007669"/>
    <property type="project" value="UniProtKB-EC"/>
</dbReference>
<dbReference type="InterPro" id="IPR050838">
    <property type="entry name" value="Ketopantoate_reductase"/>
</dbReference>
<evidence type="ECO:0000259" key="13">
    <source>
        <dbReference type="Pfam" id="PF08546"/>
    </source>
</evidence>
<evidence type="ECO:0000256" key="8">
    <source>
        <dbReference type="ARBA" id="ARBA00023002"/>
    </source>
</evidence>
<name>W6N8A0_CLOTY</name>
<dbReference type="SUPFAM" id="SSF51735">
    <property type="entry name" value="NAD(P)-binding Rossmann-fold domains"/>
    <property type="match status" value="1"/>
</dbReference>
<evidence type="ECO:0000256" key="9">
    <source>
        <dbReference type="ARBA" id="ARBA00032024"/>
    </source>
</evidence>
<evidence type="ECO:0000256" key="3">
    <source>
        <dbReference type="ARBA" id="ARBA00007870"/>
    </source>
</evidence>
<dbReference type="GO" id="GO:0015940">
    <property type="term" value="P:pantothenate biosynthetic process"/>
    <property type="evidence" value="ECO:0007669"/>
    <property type="project" value="UniProtKB-UniPathway"/>
</dbReference>
<dbReference type="EC" id="1.1.1.169" evidence="4 11"/>
<dbReference type="SUPFAM" id="SSF48179">
    <property type="entry name" value="6-phosphogluconate dehydrogenase C-terminal domain-like"/>
    <property type="match status" value="1"/>
</dbReference>
<dbReference type="AlphaFoldDB" id="W6N8A0"/>
<dbReference type="InterPro" id="IPR013328">
    <property type="entry name" value="6PGD_dom2"/>
</dbReference>
<comment type="caution">
    <text evidence="14">The sequence shown here is derived from an EMBL/GenBank/DDBJ whole genome shotgun (WGS) entry which is preliminary data.</text>
</comment>
<dbReference type="InterPro" id="IPR013332">
    <property type="entry name" value="KPR_N"/>
</dbReference>
<evidence type="ECO:0000256" key="4">
    <source>
        <dbReference type="ARBA" id="ARBA00013014"/>
    </source>
</evidence>
<dbReference type="PROSITE" id="PS51257">
    <property type="entry name" value="PROKAR_LIPOPROTEIN"/>
    <property type="match status" value="1"/>
</dbReference>
<keyword evidence="8 11" id="KW-0560">Oxidoreductase</keyword>
<evidence type="ECO:0000259" key="12">
    <source>
        <dbReference type="Pfam" id="PF02558"/>
    </source>
</evidence>
<dbReference type="PANTHER" id="PTHR43765:SF2">
    <property type="entry name" value="2-DEHYDROPANTOATE 2-REDUCTASE"/>
    <property type="match status" value="1"/>
</dbReference>
<dbReference type="GO" id="GO:0005737">
    <property type="term" value="C:cytoplasm"/>
    <property type="evidence" value="ECO:0007669"/>
    <property type="project" value="TreeGrafter"/>
</dbReference>
<evidence type="ECO:0000313" key="14">
    <source>
        <dbReference type="EMBL" id="CDL92781.1"/>
    </source>
</evidence>
<dbReference type="GeneID" id="29420699"/>
<dbReference type="InterPro" id="IPR008927">
    <property type="entry name" value="6-PGluconate_DH-like_C_sf"/>
</dbReference>
<evidence type="ECO:0000256" key="6">
    <source>
        <dbReference type="ARBA" id="ARBA00022655"/>
    </source>
</evidence>
<organism evidence="14 15">
    <name type="scientific">Clostridium tyrobutyricum DIVETGP</name>
    <dbReference type="NCBI Taxonomy" id="1408889"/>
    <lineage>
        <taxon>Bacteria</taxon>
        <taxon>Bacillati</taxon>
        <taxon>Bacillota</taxon>
        <taxon>Clostridia</taxon>
        <taxon>Eubacteriales</taxon>
        <taxon>Clostridiaceae</taxon>
        <taxon>Clostridium</taxon>
    </lineage>
</organism>
<comment type="function">
    <text evidence="1 11">Catalyzes the NADPH-dependent reduction of ketopantoate into pantoic acid.</text>
</comment>
<dbReference type="InterPro" id="IPR003710">
    <property type="entry name" value="ApbA"/>
</dbReference>